<dbReference type="PROSITE" id="PS50102">
    <property type="entry name" value="RRM"/>
    <property type="match status" value="1"/>
</dbReference>
<dbReference type="InterPro" id="IPR051106">
    <property type="entry name" value="RNA-bind/splicing_reg"/>
</dbReference>
<keyword evidence="3 6" id="KW-0694">RNA-binding</keyword>
<dbReference type="EMBL" id="MNCJ02000318">
    <property type="protein sequence ID" value="KAF5815142.1"/>
    <property type="molecule type" value="Genomic_DNA"/>
</dbReference>
<evidence type="ECO:0000313" key="10">
    <source>
        <dbReference type="Proteomes" id="UP000215914"/>
    </source>
</evidence>
<evidence type="ECO:0000256" key="5">
    <source>
        <dbReference type="ARBA" id="ARBA00023242"/>
    </source>
</evidence>
<feature type="compositionally biased region" description="Polar residues" evidence="7">
    <location>
        <begin position="378"/>
        <end position="388"/>
    </location>
</feature>
<dbReference type="InterPro" id="IPR000504">
    <property type="entry name" value="RRM_dom"/>
</dbReference>
<comment type="caution">
    <text evidence="9">The sequence shown here is derived from an EMBL/GenBank/DDBJ whole genome shotgun (WGS) entry which is preliminary data.</text>
</comment>
<dbReference type="Gramene" id="mRNA:HanXRQr2_Chr03g0119771">
    <property type="protein sequence ID" value="CDS:HanXRQr2_Chr03g0119771.1"/>
    <property type="gene ID" value="HanXRQr2_Chr03g0119771"/>
</dbReference>
<dbReference type="GO" id="GO:0006397">
    <property type="term" value="P:mRNA processing"/>
    <property type="evidence" value="ECO:0007669"/>
    <property type="project" value="UniProtKB-KW"/>
</dbReference>
<name>A0A9K3JID3_HELAN</name>
<keyword evidence="4" id="KW-0508">mRNA splicing</keyword>
<dbReference type="GO" id="GO:0008380">
    <property type="term" value="P:RNA splicing"/>
    <property type="evidence" value="ECO:0007669"/>
    <property type="project" value="UniProtKB-KW"/>
</dbReference>
<evidence type="ECO:0000313" key="9">
    <source>
        <dbReference type="EMBL" id="KAF5815142.1"/>
    </source>
</evidence>
<dbReference type="GO" id="GO:0005634">
    <property type="term" value="C:nucleus"/>
    <property type="evidence" value="ECO:0007669"/>
    <property type="project" value="UniProtKB-SubCell"/>
</dbReference>
<evidence type="ECO:0000256" key="4">
    <source>
        <dbReference type="ARBA" id="ARBA00023187"/>
    </source>
</evidence>
<accession>A0A9K3JID3</accession>
<feature type="domain" description="RRM" evidence="8">
    <location>
        <begin position="35"/>
        <end position="112"/>
    </location>
</feature>
<reference evidence="9" key="2">
    <citation type="submission" date="2020-06" db="EMBL/GenBank/DDBJ databases">
        <title>Helianthus annuus Genome sequencing and assembly Release 2.</title>
        <authorList>
            <person name="Gouzy J."/>
            <person name="Langlade N."/>
            <person name="Munos S."/>
        </authorList>
    </citation>
    <scope>NUCLEOTIDE SEQUENCE</scope>
    <source>
        <tissue evidence="9">Leaves</tissue>
    </source>
</reference>
<reference evidence="9" key="1">
    <citation type="journal article" date="2017" name="Nature">
        <title>The sunflower genome provides insights into oil metabolism, flowering and Asterid evolution.</title>
        <authorList>
            <person name="Badouin H."/>
            <person name="Gouzy J."/>
            <person name="Grassa C.J."/>
            <person name="Murat F."/>
            <person name="Staton S.E."/>
            <person name="Cottret L."/>
            <person name="Lelandais-Briere C."/>
            <person name="Owens G.L."/>
            <person name="Carrere S."/>
            <person name="Mayjonade B."/>
            <person name="Legrand L."/>
            <person name="Gill N."/>
            <person name="Kane N.C."/>
            <person name="Bowers J.E."/>
            <person name="Hubner S."/>
            <person name="Bellec A."/>
            <person name="Berard A."/>
            <person name="Berges H."/>
            <person name="Blanchet N."/>
            <person name="Boniface M.C."/>
            <person name="Brunel D."/>
            <person name="Catrice O."/>
            <person name="Chaidir N."/>
            <person name="Claudel C."/>
            <person name="Donnadieu C."/>
            <person name="Faraut T."/>
            <person name="Fievet G."/>
            <person name="Helmstetter N."/>
            <person name="King M."/>
            <person name="Knapp S.J."/>
            <person name="Lai Z."/>
            <person name="Le Paslier M.C."/>
            <person name="Lippi Y."/>
            <person name="Lorenzon L."/>
            <person name="Mandel J.R."/>
            <person name="Marage G."/>
            <person name="Marchand G."/>
            <person name="Marquand E."/>
            <person name="Bret-Mestries E."/>
            <person name="Morien E."/>
            <person name="Nambeesan S."/>
            <person name="Nguyen T."/>
            <person name="Pegot-Espagnet P."/>
            <person name="Pouilly N."/>
            <person name="Raftis F."/>
            <person name="Sallet E."/>
            <person name="Schiex T."/>
            <person name="Thomas J."/>
            <person name="Vandecasteele C."/>
            <person name="Vares D."/>
            <person name="Vear F."/>
            <person name="Vautrin S."/>
            <person name="Crespi M."/>
            <person name="Mangin B."/>
            <person name="Burke J.M."/>
            <person name="Salse J."/>
            <person name="Munos S."/>
            <person name="Vincourt P."/>
            <person name="Rieseberg L.H."/>
            <person name="Langlade N.B."/>
        </authorList>
    </citation>
    <scope>NUCLEOTIDE SEQUENCE</scope>
    <source>
        <tissue evidence="9">Leaves</tissue>
    </source>
</reference>
<dbReference type="AlphaFoldDB" id="A0A9K3JID3"/>
<dbReference type="Pfam" id="PF00076">
    <property type="entry name" value="RRM_1"/>
    <property type="match status" value="1"/>
</dbReference>
<sequence>MALPEDGGGEPDYGGPWHDVQNRKNNRSRGDGVEWTFLVQNISDKVTRNVMWRAFRPFGFVSDVYVARKRDSRGRCFGFVRYVGVVNMKETLVSMNTVRMFDMKVTVSLAKYDKDHKKITYTPDMLGRCEWRPKNGQQMNKNNTGENKNAGCPQTTHQSSDQGHKHAPSIHEGRSYADLFKEETVEKCHGAKVITVQGKGSLYPLHCIGRSVLGYAKEVMSLSKMKQAIEDEGMTEVGLSFVGGVTYLLTFKDKVMANMCMELYVSFFKTMFSKYHLWLGEDVPFSRMATLNITGVPFIIRDNTLFDNIGGLFGEVVQKSSFSWRKEDNSLASVKVITSQSSKIDEAVVIKWNNRSIAIWVVESTDQWQPVRDDDSVLDSQDNGFETNSDSDMESEDVELEDMEDLEEGELRQGMGRT</sequence>
<keyword evidence="5" id="KW-0539">Nucleus</keyword>
<proteinExistence type="predicted"/>
<feature type="compositionally biased region" description="Polar residues" evidence="7">
    <location>
        <begin position="140"/>
        <end position="161"/>
    </location>
</feature>
<comment type="subcellular location">
    <subcellularLocation>
        <location evidence="1">Nucleus</location>
    </subcellularLocation>
</comment>
<dbReference type="PANTHER" id="PTHR48028">
    <property type="entry name" value="GLYCINE-RICH RNA-BINDING PROTEIN RZ1A"/>
    <property type="match status" value="1"/>
</dbReference>
<dbReference type="Gene3D" id="3.30.70.330">
    <property type="match status" value="1"/>
</dbReference>
<organism evidence="9 10">
    <name type="scientific">Helianthus annuus</name>
    <name type="common">Common sunflower</name>
    <dbReference type="NCBI Taxonomy" id="4232"/>
    <lineage>
        <taxon>Eukaryota</taxon>
        <taxon>Viridiplantae</taxon>
        <taxon>Streptophyta</taxon>
        <taxon>Embryophyta</taxon>
        <taxon>Tracheophyta</taxon>
        <taxon>Spermatophyta</taxon>
        <taxon>Magnoliopsida</taxon>
        <taxon>eudicotyledons</taxon>
        <taxon>Gunneridae</taxon>
        <taxon>Pentapetalae</taxon>
        <taxon>asterids</taxon>
        <taxon>campanulids</taxon>
        <taxon>Asterales</taxon>
        <taxon>Asteraceae</taxon>
        <taxon>Asteroideae</taxon>
        <taxon>Heliantheae alliance</taxon>
        <taxon>Heliantheae</taxon>
        <taxon>Helianthus</taxon>
    </lineage>
</organism>
<dbReference type="InterPro" id="IPR012677">
    <property type="entry name" value="Nucleotide-bd_a/b_plait_sf"/>
</dbReference>
<evidence type="ECO:0000256" key="7">
    <source>
        <dbReference type="SAM" id="MobiDB-lite"/>
    </source>
</evidence>
<protein>
    <submittedName>
        <fullName evidence="9">RNA recognition motif domain, nucleotide-binding alpha-beta plait domain superfamily</fullName>
    </submittedName>
</protein>
<dbReference type="GO" id="GO:0003723">
    <property type="term" value="F:RNA binding"/>
    <property type="evidence" value="ECO:0007669"/>
    <property type="project" value="UniProtKB-UniRule"/>
</dbReference>
<evidence type="ECO:0000256" key="1">
    <source>
        <dbReference type="ARBA" id="ARBA00004123"/>
    </source>
</evidence>
<dbReference type="PANTHER" id="PTHR48028:SF4">
    <property type="entry name" value="SC35-LIKE SPLICING FACTOR"/>
    <property type="match status" value="1"/>
</dbReference>
<dbReference type="InterPro" id="IPR035979">
    <property type="entry name" value="RBD_domain_sf"/>
</dbReference>
<feature type="compositionally biased region" description="Acidic residues" evidence="7">
    <location>
        <begin position="389"/>
        <end position="408"/>
    </location>
</feature>
<feature type="region of interest" description="Disordered" evidence="7">
    <location>
        <begin position="372"/>
        <end position="418"/>
    </location>
</feature>
<evidence type="ECO:0000256" key="2">
    <source>
        <dbReference type="ARBA" id="ARBA00022664"/>
    </source>
</evidence>
<dbReference type="Proteomes" id="UP000215914">
    <property type="component" value="Unassembled WGS sequence"/>
</dbReference>
<dbReference type="SMART" id="SM00360">
    <property type="entry name" value="RRM"/>
    <property type="match status" value="1"/>
</dbReference>
<feature type="region of interest" description="Disordered" evidence="7">
    <location>
        <begin position="140"/>
        <end position="168"/>
    </location>
</feature>
<evidence type="ECO:0000256" key="6">
    <source>
        <dbReference type="PROSITE-ProRule" id="PRU00176"/>
    </source>
</evidence>
<evidence type="ECO:0000259" key="8">
    <source>
        <dbReference type="PROSITE" id="PS50102"/>
    </source>
</evidence>
<keyword evidence="2" id="KW-0507">mRNA processing</keyword>
<keyword evidence="10" id="KW-1185">Reference proteome</keyword>
<feature type="region of interest" description="Disordered" evidence="7">
    <location>
        <begin position="1"/>
        <end position="25"/>
    </location>
</feature>
<dbReference type="SUPFAM" id="SSF54928">
    <property type="entry name" value="RNA-binding domain, RBD"/>
    <property type="match status" value="1"/>
</dbReference>
<gene>
    <name evidence="9" type="ORF">HanXRQr2_Chr03g0119771</name>
</gene>
<evidence type="ECO:0000256" key="3">
    <source>
        <dbReference type="ARBA" id="ARBA00022884"/>
    </source>
</evidence>